<keyword evidence="7 10" id="KW-0406">Ion transport</keyword>
<name>A0A1Y2N583_PSEAH</name>
<evidence type="ECO:0000256" key="11">
    <source>
        <dbReference type="SAM" id="MobiDB-lite"/>
    </source>
</evidence>
<dbReference type="PANTHER" id="PTHR30266:SF2">
    <property type="entry name" value="LARGE-CONDUCTANCE MECHANOSENSITIVE CHANNEL"/>
    <property type="match status" value="1"/>
</dbReference>
<evidence type="ECO:0000313" key="13">
    <source>
        <dbReference type="Proteomes" id="UP000194360"/>
    </source>
</evidence>
<dbReference type="GO" id="GO:0008381">
    <property type="term" value="F:mechanosensitive monoatomic ion channel activity"/>
    <property type="evidence" value="ECO:0007669"/>
    <property type="project" value="UniProtKB-UniRule"/>
</dbReference>
<evidence type="ECO:0000256" key="3">
    <source>
        <dbReference type="ARBA" id="ARBA00022448"/>
    </source>
</evidence>
<comment type="subcellular location">
    <subcellularLocation>
        <location evidence="1 10">Cell membrane</location>
        <topology evidence="1 10">Multi-pass membrane protein</topology>
    </subcellularLocation>
</comment>
<dbReference type="NCBIfam" id="NF001842">
    <property type="entry name" value="PRK00567.1-3"/>
    <property type="match status" value="1"/>
</dbReference>
<reference evidence="12 13" key="1">
    <citation type="submission" date="2016-09" db="EMBL/GenBank/DDBJ databases">
        <title>Pseudonocardia autotrophica DSM535, a candidate organism with high potential of specific P450 cytochromes.</title>
        <authorList>
            <person name="Grumaz C."/>
            <person name="Vainshtein Y."/>
            <person name="Kirstahler P."/>
            <person name="Sohn K."/>
        </authorList>
    </citation>
    <scope>NUCLEOTIDE SEQUENCE [LARGE SCALE GENOMIC DNA]</scope>
    <source>
        <strain evidence="12 13">DSM 535</strain>
    </source>
</reference>
<feature type="transmembrane region" description="Helical" evidence="10">
    <location>
        <begin position="68"/>
        <end position="91"/>
    </location>
</feature>
<keyword evidence="5 10" id="KW-0812">Transmembrane</keyword>
<evidence type="ECO:0000256" key="5">
    <source>
        <dbReference type="ARBA" id="ARBA00022692"/>
    </source>
</evidence>
<dbReference type="Gene3D" id="1.10.1200.120">
    <property type="entry name" value="Large-conductance mechanosensitive channel, MscL, domain 1"/>
    <property type="match status" value="1"/>
</dbReference>
<feature type="compositionally biased region" description="Low complexity" evidence="11">
    <location>
        <begin position="134"/>
        <end position="143"/>
    </location>
</feature>
<evidence type="ECO:0000256" key="8">
    <source>
        <dbReference type="ARBA" id="ARBA00023136"/>
    </source>
</evidence>
<dbReference type="EMBL" id="MIGB01000006">
    <property type="protein sequence ID" value="OSY42088.1"/>
    <property type="molecule type" value="Genomic_DNA"/>
</dbReference>
<dbReference type="InterPro" id="IPR036019">
    <property type="entry name" value="MscL_channel"/>
</dbReference>
<accession>A0A1Y2N583</accession>
<evidence type="ECO:0000256" key="6">
    <source>
        <dbReference type="ARBA" id="ARBA00022989"/>
    </source>
</evidence>
<evidence type="ECO:0000256" key="4">
    <source>
        <dbReference type="ARBA" id="ARBA00022475"/>
    </source>
</evidence>
<dbReference type="PANTHER" id="PTHR30266">
    <property type="entry name" value="MECHANOSENSITIVE CHANNEL MSCL"/>
    <property type="match status" value="1"/>
</dbReference>
<keyword evidence="8 10" id="KW-0472">Membrane</keyword>
<comment type="subunit">
    <text evidence="10">Homopentamer.</text>
</comment>
<feature type="transmembrane region" description="Helical" evidence="10">
    <location>
        <begin position="12"/>
        <end position="34"/>
    </location>
</feature>
<dbReference type="NCBIfam" id="TIGR00220">
    <property type="entry name" value="mscL"/>
    <property type="match status" value="1"/>
</dbReference>
<dbReference type="GO" id="GO:0005886">
    <property type="term" value="C:plasma membrane"/>
    <property type="evidence" value="ECO:0007669"/>
    <property type="project" value="UniProtKB-SubCell"/>
</dbReference>
<evidence type="ECO:0000256" key="7">
    <source>
        <dbReference type="ARBA" id="ARBA00023065"/>
    </source>
</evidence>
<evidence type="ECO:0000256" key="10">
    <source>
        <dbReference type="HAMAP-Rule" id="MF_00115"/>
    </source>
</evidence>
<proteinExistence type="inferred from homology"/>
<feature type="region of interest" description="Disordered" evidence="11">
    <location>
        <begin position="127"/>
        <end position="205"/>
    </location>
</feature>
<comment type="caution">
    <text evidence="12">The sequence shown here is derived from an EMBL/GenBank/DDBJ whole genome shotgun (WGS) entry which is preliminary data.</text>
</comment>
<organism evidence="12 13">
    <name type="scientific">Pseudonocardia autotrophica</name>
    <name type="common">Amycolata autotrophica</name>
    <name type="synonym">Nocardia autotrophica</name>
    <dbReference type="NCBI Taxonomy" id="2074"/>
    <lineage>
        <taxon>Bacteria</taxon>
        <taxon>Bacillati</taxon>
        <taxon>Actinomycetota</taxon>
        <taxon>Actinomycetes</taxon>
        <taxon>Pseudonocardiales</taxon>
        <taxon>Pseudonocardiaceae</taxon>
        <taxon>Pseudonocardia</taxon>
    </lineage>
</organism>
<dbReference type="PROSITE" id="PS01327">
    <property type="entry name" value="MSCL"/>
    <property type="match status" value="1"/>
</dbReference>
<keyword evidence="13" id="KW-1185">Reference proteome</keyword>
<evidence type="ECO:0000256" key="9">
    <source>
        <dbReference type="ARBA" id="ARBA00023303"/>
    </source>
</evidence>
<dbReference type="InterPro" id="IPR019823">
    <property type="entry name" value="Mechanosensitive_channel_CS"/>
</dbReference>
<dbReference type="InterPro" id="IPR037673">
    <property type="entry name" value="MSC/AndL"/>
</dbReference>
<dbReference type="HAMAP" id="MF_00115">
    <property type="entry name" value="MscL"/>
    <property type="match status" value="1"/>
</dbReference>
<dbReference type="AlphaFoldDB" id="A0A1Y2N583"/>
<evidence type="ECO:0000256" key="1">
    <source>
        <dbReference type="ARBA" id="ARBA00004651"/>
    </source>
</evidence>
<keyword evidence="3 10" id="KW-0813">Transport</keyword>
<dbReference type="SUPFAM" id="SSF81330">
    <property type="entry name" value="Gated mechanosensitive channel"/>
    <property type="match status" value="1"/>
</dbReference>
<keyword evidence="6 10" id="KW-1133">Transmembrane helix</keyword>
<evidence type="ECO:0000256" key="2">
    <source>
        <dbReference type="ARBA" id="ARBA00007254"/>
    </source>
</evidence>
<dbReference type="Proteomes" id="UP000194360">
    <property type="component" value="Unassembled WGS sequence"/>
</dbReference>
<dbReference type="Pfam" id="PF01741">
    <property type="entry name" value="MscL"/>
    <property type="match status" value="1"/>
</dbReference>
<comment type="function">
    <text evidence="10">Channel that opens in response to stretch forces in the membrane lipid bilayer. May participate in the regulation of osmotic pressure changes within the cell.</text>
</comment>
<keyword evidence="4 10" id="KW-1003">Cell membrane</keyword>
<comment type="similarity">
    <text evidence="2 10">Belongs to the MscL family.</text>
</comment>
<evidence type="ECO:0000313" key="12">
    <source>
        <dbReference type="EMBL" id="OSY42088.1"/>
    </source>
</evidence>
<feature type="compositionally biased region" description="Pro residues" evidence="11">
    <location>
        <begin position="144"/>
        <end position="153"/>
    </location>
</feature>
<protein>
    <recommendedName>
        <fullName evidence="10">Large-conductance mechanosensitive channel</fullName>
    </recommendedName>
</protein>
<sequence length="205" mass="22126">MLKGFKEFLLRGNVIDLAVAVVIGAAFTAVVTAFTRSFLEPLLRLFSGGENAVPPGTIPLTDEVQLDYAAFLNAVIQFMITAAVIYFLVVFPMKWLQERRKKDDEAAQQTDGELLAEIRDLLKEQAERDRDRATALTPAAPAGPWSPPAPPQAPGQQTSGQQAPVPQAPGQQAPGPQAQPQPVPQGRPGFAPYSPEGAHRSRHRG</sequence>
<keyword evidence="9 10" id="KW-0407">Ion channel</keyword>
<feature type="compositionally biased region" description="Low complexity" evidence="11">
    <location>
        <begin position="154"/>
        <end position="176"/>
    </location>
</feature>
<gene>
    <name evidence="12" type="primary">mscL_2</name>
    <name evidence="10" type="synonym">mscL</name>
    <name evidence="12" type="ORF">BG845_01584</name>
</gene>
<dbReference type="STRING" id="2074.BG845_01584"/>
<dbReference type="InterPro" id="IPR001185">
    <property type="entry name" value="MS_channel"/>
</dbReference>